<feature type="compositionally biased region" description="Low complexity" evidence="1">
    <location>
        <begin position="473"/>
        <end position="482"/>
    </location>
</feature>
<feature type="domain" description="HNH nuclease" evidence="2">
    <location>
        <begin position="369"/>
        <end position="419"/>
    </location>
</feature>
<organism evidence="3 4">
    <name type="scientific">Pseudonocardia kunmingensis</name>
    <dbReference type="NCBI Taxonomy" id="630975"/>
    <lineage>
        <taxon>Bacteria</taxon>
        <taxon>Bacillati</taxon>
        <taxon>Actinomycetota</taxon>
        <taxon>Actinomycetes</taxon>
        <taxon>Pseudonocardiales</taxon>
        <taxon>Pseudonocardiaceae</taxon>
        <taxon>Pseudonocardia</taxon>
    </lineage>
</organism>
<name>A0A543DRW6_9PSEU</name>
<feature type="compositionally biased region" description="Acidic residues" evidence="1">
    <location>
        <begin position="298"/>
        <end position="313"/>
    </location>
</feature>
<gene>
    <name evidence="3" type="ORF">FB558_4631</name>
</gene>
<keyword evidence="4" id="KW-1185">Reference proteome</keyword>
<feature type="region of interest" description="Disordered" evidence="1">
    <location>
        <begin position="425"/>
        <end position="505"/>
    </location>
</feature>
<protein>
    <submittedName>
        <fullName evidence="3">Uncharacterized protein DUF222</fullName>
    </submittedName>
</protein>
<dbReference type="InterPro" id="IPR003615">
    <property type="entry name" value="HNH_nuc"/>
</dbReference>
<comment type="caution">
    <text evidence="3">The sequence shown here is derived from an EMBL/GenBank/DDBJ whole genome shotgun (WGS) entry which is preliminary data.</text>
</comment>
<evidence type="ECO:0000259" key="2">
    <source>
        <dbReference type="SMART" id="SM00507"/>
    </source>
</evidence>
<feature type="compositionally biased region" description="Basic residues" evidence="1">
    <location>
        <begin position="462"/>
        <end position="472"/>
    </location>
</feature>
<sequence>MRAPSVAGVFEARDAHSAAGTGPAVPVDARVVAGWVARLGVLDTEVPDAERVDQLRALEELKAAAAAAQARIALDLDTSQRAAQAAAGVPANQRGRGVAAQIALARRESAFRGARHLGLAKVLVNEMPHTLAALERGLISEWRATLLARETACLSLEHRRLVDARLAADPSVLDGWGDRQLIAEIQKMACELDVASVARRRARAESERRVTCRPAPDAMALLSGLLPAARGIAVWVALRREADSRIAHGDGRTRGQLMADILVERVTGQADAAAVPVEIHLVMTDCSLLGDDSRDSDGDGDDNGDDNGDEDPDMSAHLAEYGPIPAGLARRLAVSAAEAETAWLRRLYTAPGVDELVGMDSTRRTFPPGLARFIRIRDQFCRTPWCGAPIRHIDHALPHGRGGATSERNGEGLCEQCNYDRQAPGWDARAGTGSRHTLQITTPTGHTYITTAPRPPGDPSRTRRRGPRRRRASPGSAGASSPPRRPGAAGGPRSPGPDPNRSDPP</sequence>
<proteinExistence type="predicted"/>
<feature type="compositionally biased region" description="Low complexity" evidence="1">
    <location>
        <begin position="441"/>
        <end position="451"/>
    </location>
</feature>
<dbReference type="EMBL" id="VFPA01000002">
    <property type="protein sequence ID" value="TQM12054.1"/>
    <property type="molecule type" value="Genomic_DNA"/>
</dbReference>
<evidence type="ECO:0000313" key="4">
    <source>
        <dbReference type="Proteomes" id="UP000315677"/>
    </source>
</evidence>
<dbReference type="SMART" id="SM00507">
    <property type="entry name" value="HNHc"/>
    <property type="match status" value="1"/>
</dbReference>
<dbReference type="AlphaFoldDB" id="A0A543DRW6"/>
<evidence type="ECO:0000256" key="1">
    <source>
        <dbReference type="SAM" id="MobiDB-lite"/>
    </source>
</evidence>
<feature type="region of interest" description="Disordered" evidence="1">
    <location>
        <begin position="290"/>
        <end position="319"/>
    </location>
</feature>
<reference evidence="3 4" key="1">
    <citation type="submission" date="2019-06" db="EMBL/GenBank/DDBJ databases">
        <title>Sequencing the genomes of 1000 actinobacteria strains.</title>
        <authorList>
            <person name="Klenk H.-P."/>
        </authorList>
    </citation>
    <scope>NUCLEOTIDE SEQUENCE [LARGE SCALE GENOMIC DNA]</scope>
    <source>
        <strain evidence="3 4">DSM 45301</strain>
    </source>
</reference>
<accession>A0A543DRW6</accession>
<evidence type="ECO:0000313" key="3">
    <source>
        <dbReference type="EMBL" id="TQM12054.1"/>
    </source>
</evidence>
<dbReference type="CDD" id="cd00085">
    <property type="entry name" value="HNHc"/>
    <property type="match status" value="1"/>
</dbReference>
<dbReference type="Proteomes" id="UP000315677">
    <property type="component" value="Unassembled WGS sequence"/>
</dbReference>